<organism evidence="3 4">
    <name type="scientific">Bacillus pretiosus</name>
    <dbReference type="NCBI Taxonomy" id="2983392"/>
    <lineage>
        <taxon>Bacteria</taxon>
        <taxon>Bacillati</taxon>
        <taxon>Bacillota</taxon>
        <taxon>Bacilli</taxon>
        <taxon>Bacillales</taxon>
        <taxon>Bacillaceae</taxon>
        <taxon>Bacillus</taxon>
    </lineage>
</organism>
<dbReference type="EMBL" id="JAOXJG010000026">
    <property type="protein sequence ID" value="MCW1241939.1"/>
    <property type="molecule type" value="Genomic_DNA"/>
</dbReference>
<evidence type="ECO:0000313" key="4">
    <source>
        <dbReference type="Proteomes" id="UP001060566"/>
    </source>
</evidence>
<dbReference type="Proteomes" id="UP001060566">
    <property type="component" value="Unassembled WGS sequence"/>
</dbReference>
<keyword evidence="4" id="KW-1185">Reference proteome</keyword>
<dbReference type="Pfam" id="PF05709">
    <property type="entry name" value="Sipho_tail"/>
    <property type="match status" value="1"/>
</dbReference>
<dbReference type="Pfam" id="PF22768">
    <property type="entry name" value="SPP1_Dit"/>
    <property type="match status" value="1"/>
</dbReference>
<reference evidence="3" key="1">
    <citation type="submission" date="2022-10" db="EMBL/GenBank/DDBJ databases">
        <title>De novo draft assembly of the Pseudomonas pretiosus genome isolated from the plants rhizorohere.</title>
        <authorList>
            <person name="Robas M."/>
            <person name="Fernandez V.M."/>
            <person name="Provanza A."/>
            <person name="Jimenez P.A."/>
        </authorList>
    </citation>
    <scope>NUCLEOTIDE SEQUENCE</scope>
    <source>
        <strain evidence="3">SAICEU11T</strain>
    </source>
</reference>
<dbReference type="InterPro" id="IPR006520">
    <property type="entry name" value="Dit_BPSPP_N"/>
</dbReference>
<gene>
    <name evidence="3" type="ORF">NGM45_23215</name>
</gene>
<accession>A0ABT3EYN5</accession>
<dbReference type="InterPro" id="IPR008841">
    <property type="entry name" value="Siphovirus-type_tail_N"/>
</dbReference>
<dbReference type="InterPro" id="IPR054738">
    <property type="entry name" value="Siphovirus-type_tail_C"/>
</dbReference>
<dbReference type="GeneID" id="301200800"/>
<dbReference type="Gene3D" id="2.60.120.860">
    <property type="match status" value="1"/>
</dbReference>
<feature type="domain" description="Siphovirus-type tail component RIFT-related" evidence="1">
    <location>
        <begin position="16"/>
        <end position="109"/>
    </location>
</feature>
<name>A0ABT3EYN5_9BACI</name>
<dbReference type="RefSeq" id="WP_264462844.1">
    <property type="nucleotide sequence ID" value="NZ_JAOXJG010000026.1"/>
</dbReference>
<feature type="domain" description="Siphovirus-type tail component C-terminal" evidence="2">
    <location>
        <begin position="416"/>
        <end position="492"/>
    </location>
</feature>
<evidence type="ECO:0000259" key="1">
    <source>
        <dbReference type="Pfam" id="PF05709"/>
    </source>
</evidence>
<proteinExistence type="predicted"/>
<dbReference type="NCBIfam" id="TIGR01633">
    <property type="entry name" value="phi3626_gp14_N"/>
    <property type="match status" value="1"/>
</dbReference>
<dbReference type="Gene3D" id="2.40.30.200">
    <property type="match status" value="1"/>
</dbReference>
<evidence type="ECO:0000313" key="3">
    <source>
        <dbReference type="EMBL" id="MCW1241939.1"/>
    </source>
</evidence>
<sequence>MAFIYRGQHASRYMLVNTIQRDLLPQKTANLLKASGKIGAYDFGSETDVMRYTVVATIAANTELERETKLDAIRTWLNKDDGELIFDFKNHVSYTAKLDGQSPITPIGTSCMIQFTLLCSDPVGDGLTKEYEIKRGNMKAEVVNEGTTEAYPNVKVKFMEDTPIVSIIGKDYAVTAGVAPDYQKNTVPYEERVLYDELIDPRQWRDASDIYNGIVYGTFESNGYLFHQKGWDYGKAKEGTTDPKFNGWHGASMYRNIPEPIDNFMVELHSTFRSWDRQDMGRVGFYLLDQNGRKFGNAHINDVTWMKTQQLATVKFGDLNNGIQMVYDRGGFDGVWSEWNNGIIRFGRKERKGYVTWFTYFALQDAKTGRFHTELYREYADYTGRYLNKLAGVQLETSMLGNGDKRYYMTLDHLNVYKYNENQREQVNDMAFKAGDTLEVDMGSASIYKNGILANDLLDPSSDFFSIPTGRSELAIFPPSAGDTNITFTNKYL</sequence>
<comment type="caution">
    <text evidence="3">The sequence shown here is derived from an EMBL/GenBank/DDBJ whole genome shotgun (WGS) entry which is preliminary data.</text>
</comment>
<evidence type="ECO:0000259" key="2">
    <source>
        <dbReference type="Pfam" id="PF22768"/>
    </source>
</evidence>
<protein>
    <submittedName>
        <fullName evidence="3">Phage tail family protein</fullName>
    </submittedName>
</protein>